<evidence type="ECO:0000256" key="3">
    <source>
        <dbReference type="ARBA" id="ARBA00022737"/>
    </source>
</evidence>
<keyword evidence="6" id="KW-1185">Reference proteome</keyword>
<evidence type="ECO:0000313" key="5">
    <source>
        <dbReference type="EMBL" id="KAG5179074.1"/>
    </source>
</evidence>
<dbReference type="OrthoDB" id="120976at2759"/>
<feature type="coiled-coil region" evidence="4">
    <location>
        <begin position="376"/>
        <end position="403"/>
    </location>
</feature>
<proteinExistence type="predicted"/>
<dbReference type="SUPFAM" id="SSF52047">
    <property type="entry name" value="RNI-like"/>
    <property type="match status" value="1"/>
</dbReference>
<dbReference type="GO" id="GO:0048471">
    <property type="term" value="C:perinuclear region of cytoplasm"/>
    <property type="evidence" value="ECO:0007669"/>
    <property type="project" value="TreeGrafter"/>
</dbReference>
<reference evidence="5" key="1">
    <citation type="submission" date="2021-02" db="EMBL/GenBank/DDBJ databases">
        <title>First Annotated Genome of the Yellow-green Alga Tribonema minus.</title>
        <authorList>
            <person name="Mahan K.M."/>
        </authorList>
    </citation>
    <scope>NUCLEOTIDE SEQUENCE</scope>
    <source>
        <strain evidence="5">UTEX B ZZ1240</strain>
    </source>
</reference>
<gene>
    <name evidence="5" type="ORF">JKP88DRAFT_247709</name>
</gene>
<organism evidence="5 6">
    <name type="scientific">Tribonema minus</name>
    <dbReference type="NCBI Taxonomy" id="303371"/>
    <lineage>
        <taxon>Eukaryota</taxon>
        <taxon>Sar</taxon>
        <taxon>Stramenopiles</taxon>
        <taxon>Ochrophyta</taxon>
        <taxon>PX clade</taxon>
        <taxon>Xanthophyceae</taxon>
        <taxon>Tribonematales</taxon>
        <taxon>Tribonemataceae</taxon>
        <taxon>Tribonema</taxon>
    </lineage>
</organism>
<evidence type="ECO:0000313" key="6">
    <source>
        <dbReference type="Proteomes" id="UP000664859"/>
    </source>
</evidence>
<dbReference type="GO" id="GO:0006913">
    <property type="term" value="P:nucleocytoplasmic transport"/>
    <property type="evidence" value="ECO:0007669"/>
    <property type="project" value="TreeGrafter"/>
</dbReference>
<dbReference type="Pfam" id="PF13516">
    <property type="entry name" value="LRR_6"/>
    <property type="match status" value="2"/>
</dbReference>
<dbReference type="PANTHER" id="PTHR24113">
    <property type="entry name" value="RAN GTPASE-ACTIVATING PROTEIN 1"/>
    <property type="match status" value="1"/>
</dbReference>
<evidence type="ECO:0000256" key="2">
    <source>
        <dbReference type="ARBA" id="ARBA00022614"/>
    </source>
</evidence>
<dbReference type="Proteomes" id="UP000664859">
    <property type="component" value="Unassembled WGS sequence"/>
</dbReference>
<dbReference type="GO" id="GO:0005634">
    <property type="term" value="C:nucleus"/>
    <property type="evidence" value="ECO:0007669"/>
    <property type="project" value="TreeGrafter"/>
</dbReference>
<keyword evidence="1" id="KW-0343">GTPase activation</keyword>
<keyword evidence="4" id="KW-0175">Coiled coil</keyword>
<sequence>MAAEEQEACSCSQYLEASEDSFFDWSSTGLKSFCALSLGATADDLNMHLETIDDASAITGYTAMNFQGCNMGKSNESMEPLQQLLEVNCGTLTALNFSRQALGIIVHASLLTCHCIVSKDITPFGAKLPKERFKQLHCRFDIMFGPAQRAVQQSRLQGVGPGPTRPNQMCAKQQTPLIALSRSIGALPHLAVLDVSACQLLGPKGMRYQSLICLCEALAAAGGALTRFRACSNGLHAEGLMILASWMHQLPNLQVLDLSRLADTSLQDDEAHSLAASALNSCPHLVELDLRGNRIGPVGAAALASALRGGSTLEVLKLSGNCVGSEGAQALADVMWQAECLAELDLGANNIGADAKDSLIEGALRTLSLMRMPLQANALSEADEQLIQEYMQANAELAKLIADPEHYDMLSQSDAVYESVVCKFNFIPVAALTPMKRNPSIMGTPGALREALLQAAPPSKRELLLASEGAKRKAAMVKRTSSRWAKNALRSVGSSGFLGKF</sequence>
<accession>A0A835YXR3</accession>
<keyword evidence="2" id="KW-0433">Leucine-rich repeat</keyword>
<dbReference type="InterPro" id="IPR001611">
    <property type="entry name" value="Leu-rich_rpt"/>
</dbReference>
<evidence type="ECO:0000256" key="4">
    <source>
        <dbReference type="SAM" id="Coils"/>
    </source>
</evidence>
<dbReference type="Gene3D" id="3.80.10.10">
    <property type="entry name" value="Ribonuclease Inhibitor"/>
    <property type="match status" value="2"/>
</dbReference>
<keyword evidence="3" id="KW-0677">Repeat</keyword>
<dbReference type="AlphaFoldDB" id="A0A835YXR3"/>
<dbReference type="GO" id="GO:0005096">
    <property type="term" value="F:GTPase activator activity"/>
    <property type="evidence" value="ECO:0007669"/>
    <property type="project" value="UniProtKB-KW"/>
</dbReference>
<dbReference type="PANTHER" id="PTHR24113:SF12">
    <property type="entry name" value="RAN GTPASE-ACTIVATING PROTEIN 1"/>
    <property type="match status" value="1"/>
</dbReference>
<evidence type="ECO:0000256" key="1">
    <source>
        <dbReference type="ARBA" id="ARBA00022468"/>
    </source>
</evidence>
<dbReference type="InterPro" id="IPR027038">
    <property type="entry name" value="RanGap"/>
</dbReference>
<name>A0A835YXR3_9STRA</name>
<dbReference type="GO" id="GO:0005829">
    <property type="term" value="C:cytosol"/>
    <property type="evidence" value="ECO:0007669"/>
    <property type="project" value="TreeGrafter"/>
</dbReference>
<comment type="caution">
    <text evidence="5">The sequence shown here is derived from an EMBL/GenBank/DDBJ whole genome shotgun (WGS) entry which is preliminary data.</text>
</comment>
<dbReference type="SMART" id="SM00368">
    <property type="entry name" value="LRR_RI"/>
    <property type="match status" value="4"/>
</dbReference>
<dbReference type="GO" id="GO:0031267">
    <property type="term" value="F:small GTPase binding"/>
    <property type="evidence" value="ECO:0007669"/>
    <property type="project" value="TreeGrafter"/>
</dbReference>
<protein>
    <submittedName>
        <fullName evidence="5">Uncharacterized protein</fullName>
    </submittedName>
</protein>
<dbReference type="InterPro" id="IPR032675">
    <property type="entry name" value="LRR_dom_sf"/>
</dbReference>
<dbReference type="EMBL" id="JAFCMP010000501">
    <property type="protein sequence ID" value="KAG5179074.1"/>
    <property type="molecule type" value="Genomic_DNA"/>
</dbReference>